<gene>
    <name evidence="1" type="ORF">BHYA_0048g00340</name>
</gene>
<sequence length="72" mass="8430">MTIKSLRGKKPRFISELFGLTEEVDSENIIVETKQCFCAKVSTSIETWRRQQHSMDLKNFEDFRSVMEDNGI</sequence>
<reference evidence="1 2" key="1">
    <citation type="submission" date="2017-12" db="EMBL/GenBank/DDBJ databases">
        <title>Comparative genomics of Botrytis spp.</title>
        <authorList>
            <person name="Valero-Jimenez C.A."/>
            <person name="Tapia P."/>
            <person name="Veloso J."/>
            <person name="Silva-Moreno E."/>
            <person name="Staats M."/>
            <person name="Valdes J.H."/>
            <person name="Van Kan J.A.L."/>
        </authorList>
    </citation>
    <scope>NUCLEOTIDE SEQUENCE [LARGE SCALE GENOMIC DNA]</scope>
    <source>
        <strain evidence="1 2">Bh0001</strain>
    </source>
</reference>
<accession>A0A4Z1GVS1</accession>
<dbReference type="EMBL" id="PQXK01000048">
    <property type="protein sequence ID" value="TGO39769.1"/>
    <property type="molecule type" value="Genomic_DNA"/>
</dbReference>
<dbReference type="Proteomes" id="UP000297814">
    <property type="component" value="Unassembled WGS sequence"/>
</dbReference>
<dbReference type="AlphaFoldDB" id="A0A4Z1GVS1"/>
<protein>
    <submittedName>
        <fullName evidence="1">Uncharacterized protein</fullName>
    </submittedName>
</protein>
<name>A0A4Z1GVS1_9HELO</name>
<evidence type="ECO:0000313" key="2">
    <source>
        <dbReference type="Proteomes" id="UP000297814"/>
    </source>
</evidence>
<comment type="caution">
    <text evidence="1">The sequence shown here is derived from an EMBL/GenBank/DDBJ whole genome shotgun (WGS) entry which is preliminary data.</text>
</comment>
<keyword evidence="2" id="KW-1185">Reference proteome</keyword>
<evidence type="ECO:0000313" key="1">
    <source>
        <dbReference type="EMBL" id="TGO39769.1"/>
    </source>
</evidence>
<organism evidence="1 2">
    <name type="scientific">Botrytis hyacinthi</name>
    <dbReference type="NCBI Taxonomy" id="278943"/>
    <lineage>
        <taxon>Eukaryota</taxon>
        <taxon>Fungi</taxon>
        <taxon>Dikarya</taxon>
        <taxon>Ascomycota</taxon>
        <taxon>Pezizomycotina</taxon>
        <taxon>Leotiomycetes</taxon>
        <taxon>Helotiales</taxon>
        <taxon>Sclerotiniaceae</taxon>
        <taxon>Botrytis</taxon>
    </lineage>
</organism>
<proteinExistence type="predicted"/>